<dbReference type="EMBL" id="BAAANS010000014">
    <property type="protein sequence ID" value="GAA2096462.1"/>
    <property type="molecule type" value="Genomic_DNA"/>
</dbReference>
<evidence type="ECO:0000313" key="2">
    <source>
        <dbReference type="EMBL" id="GAA2096462.1"/>
    </source>
</evidence>
<evidence type="ECO:0000256" key="1">
    <source>
        <dbReference type="SAM" id="MobiDB-lite"/>
    </source>
</evidence>
<keyword evidence="3" id="KW-1185">Reference proteome</keyword>
<organism evidence="2 3">
    <name type="scientific">Kitasatospora saccharophila</name>
    <dbReference type="NCBI Taxonomy" id="407973"/>
    <lineage>
        <taxon>Bacteria</taxon>
        <taxon>Bacillati</taxon>
        <taxon>Actinomycetota</taxon>
        <taxon>Actinomycetes</taxon>
        <taxon>Kitasatosporales</taxon>
        <taxon>Streptomycetaceae</taxon>
        <taxon>Kitasatospora</taxon>
    </lineage>
</organism>
<accession>A0ABP5IAV6</accession>
<comment type="caution">
    <text evidence="2">The sequence shown here is derived from an EMBL/GenBank/DDBJ whole genome shotgun (WGS) entry which is preliminary data.</text>
</comment>
<proteinExistence type="predicted"/>
<name>A0ABP5IAV6_9ACTN</name>
<dbReference type="Proteomes" id="UP001500897">
    <property type="component" value="Unassembled WGS sequence"/>
</dbReference>
<feature type="region of interest" description="Disordered" evidence="1">
    <location>
        <begin position="1"/>
        <end position="60"/>
    </location>
</feature>
<protein>
    <submittedName>
        <fullName evidence="2">Uncharacterized protein</fullName>
    </submittedName>
</protein>
<sequence length="60" mass="6072">MLTGMTPDRGRSCGHSHLPVGLQYGDGDEAETVGRLAPGRDRTAGSARPGALPAARQAGA</sequence>
<evidence type="ECO:0000313" key="3">
    <source>
        <dbReference type="Proteomes" id="UP001500897"/>
    </source>
</evidence>
<reference evidence="3" key="1">
    <citation type="journal article" date="2019" name="Int. J. Syst. Evol. Microbiol.">
        <title>The Global Catalogue of Microorganisms (GCM) 10K type strain sequencing project: providing services to taxonomists for standard genome sequencing and annotation.</title>
        <authorList>
            <consortium name="The Broad Institute Genomics Platform"/>
            <consortium name="The Broad Institute Genome Sequencing Center for Infectious Disease"/>
            <person name="Wu L."/>
            <person name="Ma J."/>
        </authorList>
    </citation>
    <scope>NUCLEOTIDE SEQUENCE [LARGE SCALE GENOMIC DNA]</scope>
    <source>
        <strain evidence="3">JCM 14559</strain>
    </source>
</reference>
<gene>
    <name evidence="2" type="ORF">GCM10009759_25690</name>
</gene>